<dbReference type="PROSITE" id="PS50005">
    <property type="entry name" value="TPR"/>
    <property type="match status" value="1"/>
</dbReference>
<dbReference type="STRING" id="29655.A0A0K9PM16"/>
<dbReference type="Gene3D" id="1.25.40.10">
    <property type="entry name" value="Tetratricopeptide repeat domain"/>
    <property type="match status" value="1"/>
</dbReference>
<evidence type="ECO:0000256" key="3">
    <source>
        <dbReference type="ARBA" id="ARBA00022803"/>
    </source>
</evidence>
<evidence type="ECO:0000256" key="1">
    <source>
        <dbReference type="ARBA" id="ARBA00004123"/>
    </source>
</evidence>
<dbReference type="GO" id="GO:0005634">
    <property type="term" value="C:nucleus"/>
    <property type="evidence" value="ECO:0007669"/>
    <property type="project" value="UniProtKB-SubCell"/>
</dbReference>
<dbReference type="SMART" id="SM00028">
    <property type="entry name" value="TPR"/>
    <property type="match status" value="2"/>
</dbReference>
<dbReference type="InterPro" id="IPR019734">
    <property type="entry name" value="TPR_rpt"/>
</dbReference>
<evidence type="ECO:0000256" key="5">
    <source>
        <dbReference type="ARBA" id="ARBA00023242"/>
    </source>
</evidence>
<dbReference type="PANTHER" id="PTHR36326:SF7">
    <property type="entry name" value="PROTEIN POLLENLESS 3-LIKE 2"/>
    <property type="match status" value="1"/>
</dbReference>
<dbReference type="InterPro" id="IPR011990">
    <property type="entry name" value="TPR-like_helical_dom_sf"/>
</dbReference>
<feature type="region of interest" description="Disordered" evidence="8">
    <location>
        <begin position="1"/>
        <end position="23"/>
    </location>
</feature>
<organism evidence="9 10">
    <name type="scientific">Zostera marina</name>
    <name type="common">Eelgrass</name>
    <dbReference type="NCBI Taxonomy" id="29655"/>
    <lineage>
        <taxon>Eukaryota</taxon>
        <taxon>Viridiplantae</taxon>
        <taxon>Streptophyta</taxon>
        <taxon>Embryophyta</taxon>
        <taxon>Tracheophyta</taxon>
        <taxon>Spermatophyta</taxon>
        <taxon>Magnoliopsida</taxon>
        <taxon>Liliopsida</taxon>
        <taxon>Zosteraceae</taxon>
        <taxon>Zostera</taxon>
    </lineage>
</organism>
<dbReference type="OrthoDB" id="10258631at2759"/>
<evidence type="ECO:0000313" key="9">
    <source>
        <dbReference type="EMBL" id="KMZ69262.1"/>
    </source>
</evidence>
<evidence type="ECO:0000256" key="2">
    <source>
        <dbReference type="ARBA" id="ARBA00022737"/>
    </source>
</evidence>
<dbReference type="PANTHER" id="PTHR36326">
    <property type="entry name" value="PROTEIN POLLENLESS 3-LIKE 2"/>
    <property type="match status" value="1"/>
</dbReference>
<gene>
    <name evidence="9" type="ORF">ZOSMA_21G01160</name>
</gene>
<keyword evidence="4" id="KW-0175">Coiled coil</keyword>
<dbReference type="Pfam" id="PF14559">
    <property type="entry name" value="TPR_19"/>
    <property type="match status" value="1"/>
</dbReference>
<comment type="caution">
    <text evidence="9">The sequence shown here is derived from an EMBL/GenBank/DDBJ whole genome shotgun (WGS) entry which is preliminary data.</text>
</comment>
<sequence length="454" mass="51031">MTMTVWTNNNFKPSSSNSAPCSPIKAQQQTTTTLPSEPFHIAHKIPTGDTPYVIAKRVQLVDKNPNEAIALFWAAINAGDRIDSALKDMAIVMKQQNRPEEAIEAIKSLRNLCSDQAQESLDNILLDLYKRCGRLDDQIALLKHKLKLIQLGLAFNGRRTKTARSQGRKFQVSVDQEATRLLGNLGWALMQQQNYLEAEAAYRRALLIGPDNNKMCNLGICLMKRGRVGEAKATLKQVKPALADGPRGVDSHLKAFERAQEMLRDIESKRMTTTTTETNGVEWMSSAFLDSVWQPHPCNDLSRTFGDENVKPVSQPCTDLGHNQMGNIALNIHAPPFYLKPSHQAQDPLGNLKRTRSENLLADKKPPLPPKQQKLAPSEDAKVRRRSLLPSDQIDEEVSNKWIDLLPDSKAFEEAMMAAAFLPILEADNTENDKRQRLRVFHDITHHIQRKTIT</sequence>
<keyword evidence="5" id="KW-0539">Nucleus</keyword>
<dbReference type="InterPro" id="IPR044961">
    <property type="entry name" value="MS5/SDI1"/>
</dbReference>
<name>A0A0K9PM16_ZOSMR</name>
<comment type="similarity">
    <text evidence="6">Belongs to the MS5 protein family.</text>
</comment>
<keyword evidence="10" id="KW-1185">Reference proteome</keyword>
<feature type="region of interest" description="Disordered" evidence="8">
    <location>
        <begin position="361"/>
        <end position="388"/>
    </location>
</feature>
<dbReference type="AlphaFoldDB" id="A0A0K9PM16"/>
<evidence type="ECO:0000256" key="4">
    <source>
        <dbReference type="ARBA" id="ARBA00023054"/>
    </source>
</evidence>
<evidence type="ECO:0000256" key="7">
    <source>
        <dbReference type="PROSITE-ProRule" id="PRU00339"/>
    </source>
</evidence>
<dbReference type="OMA" id="AERNDNC"/>
<keyword evidence="2" id="KW-0677">Repeat</keyword>
<evidence type="ECO:0000313" key="10">
    <source>
        <dbReference type="Proteomes" id="UP000036987"/>
    </source>
</evidence>
<comment type="subcellular location">
    <subcellularLocation>
        <location evidence="1">Nucleus</location>
    </subcellularLocation>
</comment>
<reference evidence="10" key="1">
    <citation type="journal article" date="2016" name="Nature">
        <title>The genome of the seagrass Zostera marina reveals angiosperm adaptation to the sea.</title>
        <authorList>
            <person name="Olsen J.L."/>
            <person name="Rouze P."/>
            <person name="Verhelst B."/>
            <person name="Lin Y.-C."/>
            <person name="Bayer T."/>
            <person name="Collen J."/>
            <person name="Dattolo E."/>
            <person name="De Paoli E."/>
            <person name="Dittami S."/>
            <person name="Maumus F."/>
            <person name="Michel G."/>
            <person name="Kersting A."/>
            <person name="Lauritano C."/>
            <person name="Lohaus R."/>
            <person name="Toepel M."/>
            <person name="Tonon T."/>
            <person name="Vanneste K."/>
            <person name="Amirebrahimi M."/>
            <person name="Brakel J."/>
            <person name="Bostroem C."/>
            <person name="Chovatia M."/>
            <person name="Grimwood J."/>
            <person name="Jenkins J.W."/>
            <person name="Jueterbock A."/>
            <person name="Mraz A."/>
            <person name="Stam W.T."/>
            <person name="Tice H."/>
            <person name="Bornberg-Bauer E."/>
            <person name="Green P.J."/>
            <person name="Pearson G.A."/>
            <person name="Procaccini G."/>
            <person name="Duarte C.M."/>
            <person name="Schmutz J."/>
            <person name="Reusch T.B.H."/>
            <person name="Van de Peer Y."/>
        </authorList>
    </citation>
    <scope>NUCLEOTIDE SEQUENCE [LARGE SCALE GENOMIC DNA]</scope>
    <source>
        <strain evidence="10">cv. Finnish</strain>
    </source>
</reference>
<dbReference type="Proteomes" id="UP000036987">
    <property type="component" value="Unassembled WGS sequence"/>
</dbReference>
<feature type="repeat" description="TPR" evidence="7">
    <location>
        <begin position="179"/>
        <end position="212"/>
    </location>
</feature>
<accession>A0A0K9PM16</accession>
<dbReference type="EMBL" id="LFYR01000785">
    <property type="protein sequence ID" value="KMZ69262.1"/>
    <property type="molecule type" value="Genomic_DNA"/>
</dbReference>
<keyword evidence="3 7" id="KW-0802">TPR repeat</keyword>
<proteinExistence type="inferred from homology"/>
<evidence type="ECO:0000256" key="6">
    <source>
        <dbReference type="ARBA" id="ARBA00025750"/>
    </source>
</evidence>
<protein>
    <submittedName>
        <fullName evidence="9">Tetratricopeptide repeat (TPR)-like superfamily protein</fullName>
    </submittedName>
</protein>
<dbReference type="SUPFAM" id="SSF48452">
    <property type="entry name" value="TPR-like"/>
    <property type="match status" value="1"/>
</dbReference>
<evidence type="ECO:0000256" key="8">
    <source>
        <dbReference type="SAM" id="MobiDB-lite"/>
    </source>
</evidence>